<evidence type="ECO:0000256" key="1">
    <source>
        <dbReference type="SAM" id="SignalP"/>
    </source>
</evidence>
<dbReference type="RefSeq" id="WP_136020498.1">
    <property type="nucleotide sequence ID" value="NZ_BTGW01000013.1"/>
</dbReference>
<dbReference type="AlphaFoldDB" id="A0A8B6J1G7"/>
<dbReference type="EMBL" id="CAAIJW010000009">
    <property type="protein sequence ID" value="VHD13552.1"/>
    <property type="molecule type" value="Genomic_DNA"/>
</dbReference>
<feature type="chain" id="PRO_5039409164" evidence="1">
    <location>
        <begin position="20"/>
        <end position="137"/>
    </location>
</feature>
<dbReference type="Proteomes" id="UP000353394">
    <property type="component" value="Unassembled WGS sequence"/>
</dbReference>
<comment type="caution">
    <text evidence="2">The sequence shown here is derived from an EMBL/GenBank/DDBJ whole genome shotgun (WGS) entry which is preliminary data.</text>
</comment>
<name>A0A8B6J1G7_STRPY</name>
<feature type="signal peptide" evidence="1">
    <location>
        <begin position="1"/>
        <end position="19"/>
    </location>
</feature>
<evidence type="ECO:0000313" key="3">
    <source>
        <dbReference type="Proteomes" id="UP000353394"/>
    </source>
</evidence>
<protein>
    <submittedName>
        <fullName evidence="2">Uncharacterized protein</fullName>
    </submittedName>
</protein>
<sequence length="137" mass="15500">MKLSIKTKLVISTAALALALPVGLHTYGTVTHASTYETTSLSEGKNSFRREFDKKICKAYDHALEMATYGFNSYTGLVQHLKQSKEFVTGDTNTIEVAHNILEVAHKINPSLSTVDDFVKQIEEDYKRFEEEMVLYF</sequence>
<proteinExistence type="predicted"/>
<evidence type="ECO:0000313" key="2">
    <source>
        <dbReference type="EMBL" id="VHD13552.1"/>
    </source>
</evidence>
<reference evidence="2 3" key="1">
    <citation type="submission" date="2019-04" db="EMBL/GenBank/DDBJ databases">
        <authorList>
            <consortium name="Pathogen Informatics"/>
        </authorList>
    </citation>
    <scope>NUCLEOTIDE SEQUENCE [LARGE SCALE GENOMIC DNA]</scope>
    <source>
        <strain evidence="2 3">K36395</strain>
    </source>
</reference>
<keyword evidence="1" id="KW-0732">Signal</keyword>
<gene>
    <name evidence="2" type="ORF">SAMEA1711581_01328</name>
</gene>
<accession>A0A8B6J1G7</accession>
<organism evidence="2 3">
    <name type="scientific">Streptococcus pyogenes</name>
    <dbReference type="NCBI Taxonomy" id="1314"/>
    <lineage>
        <taxon>Bacteria</taxon>
        <taxon>Bacillati</taxon>
        <taxon>Bacillota</taxon>
        <taxon>Bacilli</taxon>
        <taxon>Lactobacillales</taxon>
        <taxon>Streptococcaceae</taxon>
        <taxon>Streptococcus</taxon>
    </lineage>
</organism>